<keyword evidence="3" id="KW-0238">DNA-binding</keyword>
<dbReference type="STRING" id="113653.GAH_01370"/>
<gene>
    <name evidence="5" type="ORF">GAH_01370</name>
</gene>
<dbReference type="EMBL" id="CP011267">
    <property type="protein sequence ID" value="AKG91329.1"/>
    <property type="molecule type" value="Genomic_DNA"/>
</dbReference>
<dbReference type="PANTHER" id="PTHR30408">
    <property type="entry name" value="TYPE-1 RESTRICTION ENZYME ECOKI SPECIFICITY PROTEIN"/>
    <property type="match status" value="1"/>
</dbReference>
<evidence type="ECO:0000256" key="1">
    <source>
        <dbReference type="ARBA" id="ARBA00010923"/>
    </source>
</evidence>
<accession>A0A0F7IF35</accession>
<dbReference type="InterPro" id="IPR044946">
    <property type="entry name" value="Restrct_endonuc_typeI_TRD_sf"/>
</dbReference>
<dbReference type="PATRIC" id="fig|113653.22.peg.1355"/>
<keyword evidence="6" id="KW-1185">Reference proteome</keyword>
<dbReference type="GeneID" id="25419514"/>
<dbReference type="CDD" id="cd17522">
    <property type="entry name" value="RMtype1_S_MjaORF1531P-TRD1-CR1_like"/>
    <property type="match status" value="1"/>
</dbReference>
<reference evidence="5 6" key="1">
    <citation type="submission" date="2015-04" db="EMBL/GenBank/DDBJ databases">
        <title>The complete genome sequence of the hyperthermophilic, obligate iron-reducing archaeon Geoglobus ahangari strain 234T.</title>
        <authorList>
            <person name="Manzella M.P."/>
            <person name="Holmes D.E."/>
            <person name="Rocheleau J.M."/>
            <person name="Chung A."/>
            <person name="Reguera G."/>
            <person name="Kashefi K."/>
        </authorList>
    </citation>
    <scope>NUCLEOTIDE SEQUENCE [LARGE SCALE GENOMIC DNA]</scope>
    <source>
        <strain evidence="5 6">234</strain>
    </source>
</reference>
<evidence type="ECO:0000259" key="4">
    <source>
        <dbReference type="Pfam" id="PF01420"/>
    </source>
</evidence>
<dbReference type="KEGG" id="gah:GAH_01370"/>
<dbReference type="PANTHER" id="PTHR30408:SF12">
    <property type="entry name" value="TYPE I RESTRICTION ENZYME MJAVIII SPECIFICITY SUBUNIT"/>
    <property type="match status" value="1"/>
</dbReference>
<dbReference type="REBASE" id="111316">
    <property type="entry name" value="S2.Gah234ORF1375P"/>
</dbReference>
<dbReference type="Proteomes" id="UP000034723">
    <property type="component" value="Chromosome"/>
</dbReference>
<proteinExistence type="inferred from homology"/>
<dbReference type="InParanoid" id="A0A0F7IF35"/>
<name>A0A0F7IF35_9EURY</name>
<dbReference type="InterPro" id="IPR000055">
    <property type="entry name" value="Restrct_endonuc_typeI_TRD"/>
</dbReference>
<evidence type="ECO:0000256" key="3">
    <source>
        <dbReference type="ARBA" id="ARBA00023125"/>
    </source>
</evidence>
<dbReference type="AlphaFoldDB" id="A0A0F7IF35"/>
<evidence type="ECO:0000313" key="6">
    <source>
        <dbReference type="Proteomes" id="UP000034723"/>
    </source>
</evidence>
<comment type="similarity">
    <text evidence="1">Belongs to the type-I restriction system S methylase family.</text>
</comment>
<evidence type="ECO:0000313" key="5">
    <source>
        <dbReference type="EMBL" id="AKG91329.1"/>
    </source>
</evidence>
<sequence>MTTGFKETPIGRIPEDWEVVRLGDVLTLIRNGLTYRQNKEGNGYPITRIETISDEKIDPSKVGFVNNLKEGELKEYQLIVGDILFSHINSLEHIGKTAIYEAVPEILLHGMNLLLLRPNKEEIKPRFLLYLLKIYRLRGIFKNIAKKAVNQASINQTELKRIRIPLPPLPEQRKIARRNSKHG</sequence>
<feature type="domain" description="Type I restriction modification DNA specificity" evidence="4">
    <location>
        <begin position="14"/>
        <end position="178"/>
    </location>
</feature>
<evidence type="ECO:0000256" key="2">
    <source>
        <dbReference type="ARBA" id="ARBA00022747"/>
    </source>
</evidence>
<dbReference type="GO" id="GO:0003677">
    <property type="term" value="F:DNA binding"/>
    <property type="evidence" value="ECO:0007669"/>
    <property type="project" value="UniProtKB-KW"/>
</dbReference>
<dbReference type="Pfam" id="PF01420">
    <property type="entry name" value="Methylase_S"/>
    <property type="match status" value="1"/>
</dbReference>
<keyword evidence="2" id="KW-0680">Restriction system</keyword>
<dbReference type="SUPFAM" id="SSF116734">
    <property type="entry name" value="DNA methylase specificity domain"/>
    <property type="match status" value="1"/>
</dbReference>
<dbReference type="Gene3D" id="3.90.220.20">
    <property type="entry name" value="DNA methylase specificity domains"/>
    <property type="match status" value="1"/>
</dbReference>
<dbReference type="HOGENOM" id="CLU_105027_0_0_2"/>
<dbReference type="RefSeq" id="WP_052747800.1">
    <property type="nucleotide sequence ID" value="NZ_CP011267.1"/>
</dbReference>
<dbReference type="OrthoDB" id="214860at2157"/>
<dbReference type="GO" id="GO:0009307">
    <property type="term" value="P:DNA restriction-modification system"/>
    <property type="evidence" value="ECO:0007669"/>
    <property type="project" value="UniProtKB-KW"/>
</dbReference>
<organism evidence="5 6">
    <name type="scientific">Geoglobus ahangari</name>
    <dbReference type="NCBI Taxonomy" id="113653"/>
    <lineage>
        <taxon>Archaea</taxon>
        <taxon>Methanobacteriati</taxon>
        <taxon>Methanobacteriota</taxon>
        <taxon>Archaeoglobi</taxon>
        <taxon>Archaeoglobales</taxon>
        <taxon>Archaeoglobaceae</taxon>
        <taxon>Geoglobus</taxon>
    </lineage>
</organism>
<protein>
    <submittedName>
        <fullName evidence="5">Type I restriction modification DNA specificity domain</fullName>
    </submittedName>
</protein>
<dbReference type="InterPro" id="IPR052021">
    <property type="entry name" value="Type-I_RS_S_subunit"/>
</dbReference>